<feature type="compositionally biased region" description="Basic and acidic residues" evidence="1">
    <location>
        <begin position="366"/>
        <end position="375"/>
    </location>
</feature>
<comment type="caution">
    <text evidence="2">The sequence shown here is derived from an EMBL/GenBank/DDBJ whole genome shotgun (WGS) entry which is preliminary data.</text>
</comment>
<proteinExistence type="predicted"/>
<dbReference type="Proteomes" id="UP001271007">
    <property type="component" value="Unassembled WGS sequence"/>
</dbReference>
<protein>
    <submittedName>
        <fullName evidence="2">Uncharacterized protein</fullName>
    </submittedName>
</protein>
<dbReference type="EMBL" id="JAWDJX010000029">
    <property type="protein sequence ID" value="KAK3050885.1"/>
    <property type="molecule type" value="Genomic_DNA"/>
</dbReference>
<sequence>MSKHNPPSFMGGSMRKKSGAHDAPHKTNKNSRSVLASKTKTRAAAEADTSGEGSDDDGEASSATEEAVSSNDEPDVSALASVRQQHKGKAALRLPGHELTGDDLFSDIHMGDAQASPGAQVDEKAASDDEDYAGLEDVSESDDDEVEMAEATILKSVEQDLIEEFEMTEQRRIASTVTTNLDVMALRDDEDTARRLGLMQDDDLFGGVLFPVDMNVDPFGGLSSNADEYRHMWDAAEQTIWRMPDTARSRESSDPISGTQKRVRFEKTPCSTPSVSEDEDPSEAFPDLFTPADDPVINHQIAIGLFHDTQIQQRDYNDNESFYDFDDEDEELAFQIDEESNSDDDTSSYDSDEEGDTTDEETPEEQIAKRDEKKLAASRAAGSNPPTPLSARAKILKTPRTATTNSSATPRPTTPGSFKGPVTGEFQADPTRAAVRTAAGKLVIQPPSKPLDKDKAFWERARSAAGSRNGSPRSSFHILRSNSSDSMPSRPLTAKSTLANEFGGNLEFIRDNDVSGIAEDMYPHMKSGPLTSFSSLTGTDEGDSGHRMDMDMHDLVNIADSDSETEGLPSGAITSPADSGAPDTFYSGGGLERRSSDLMDHFTQHRGIIGSFRQNQQFAKQLSSQALHPAQRASTHEFNALQKGRRGAANIPITPARKKRISQDLTSSRNGVRKSISSPLTNRRPRSRGGSLGKANLLQTFSRNPFE</sequence>
<evidence type="ECO:0000256" key="1">
    <source>
        <dbReference type="SAM" id="MobiDB-lite"/>
    </source>
</evidence>
<feature type="region of interest" description="Disordered" evidence="1">
    <location>
        <begin position="1"/>
        <end position="132"/>
    </location>
</feature>
<name>A0AAJ0DI93_9PEZI</name>
<feature type="region of interest" description="Disordered" evidence="1">
    <location>
        <begin position="335"/>
        <end position="423"/>
    </location>
</feature>
<keyword evidence="3" id="KW-1185">Reference proteome</keyword>
<dbReference type="AlphaFoldDB" id="A0AAJ0DI93"/>
<evidence type="ECO:0000313" key="3">
    <source>
        <dbReference type="Proteomes" id="UP001271007"/>
    </source>
</evidence>
<feature type="compositionally biased region" description="Acidic residues" evidence="1">
    <location>
        <begin position="335"/>
        <end position="364"/>
    </location>
</feature>
<organism evidence="2 3">
    <name type="scientific">Extremus antarcticus</name>
    <dbReference type="NCBI Taxonomy" id="702011"/>
    <lineage>
        <taxon>Eukaryota</taxon>
        <taxon>Fungi</taxon>
        <taxon>Dikarya</taxon>
        <taxon>Ascomycota</taxon>
        <taxon>Pezizomycotina</taxon>
        <taxon>Dothideomycetes</taxon>
        <taxon>Dothideomycetidae</taxon>
        <taxon>Mycosphaerellales</taxon>
        <taxon>Extremaceae</taxon>
        <taxon>Extremus</taxon>
    </lineage>
</organism>
<accession>A0AAJ0DI93</accession>
<feature type="region of interest" description="Disordered" evidence="1">
    <location>
        <begin position="562"/>
        <end position="582"/>
    </location>
</feature>
<feature type="compositionally biased region" description="Polar residues" evidence="1">
    <location>
        <begin position="400"/>
        <end position="416"/>
    </location>
</feature>
<feature type="compositionally biased region" description="Low complexity" evidence="1">
    <location>
        <begin position="60"/>
        <end position="70"/>
    </location>
</feature>
<evidence type="ECO:0000313" key="2">
    <source>
        <dbReference type="EMBL" id="KAK3050885.1"/>
    </source>
</evidence>
<gene>
    <name evidence="2" type="ORF">LTR09_007963</name>
</gene>
<reference evidence="2" key="1">
    <citation type="submission" date="2023-04" db="EMBL/GenBank/DDBJ databases">
        <title>Black Yeasts Isolated from many extreme environments.</title>
        <authorList>
            <person name="Coleine C."/>
            <person name="Stajich J.E."/>
            <person name="Selbmann L."/>
        </authorList>
    </citation>
    <scope>NUCLEOTIDE SEQUENCE</scope>
    <source>
        <strain evidence="2">CCFEE 5312</strain>
    </source>
</reference>
<feature type="compositionally biased region" description="Polar residues" evidence="1">
    <location>
        <begin position="697"/>
        <end position="707"/>
    </location>
</feature>
<feature type="region of interest" description="Disordered" evidence="1">
    <location>
        <begin position="626"/>
        <end position="707"/>
    </location>
</feature>
<feature type="compositionally biased region" description="Polar residues" evidence="1">
    <location>
        <begin position="626"/>
        <end position="637"/>
    </location>
</feature>
<feature type="compositionally biased region" description="Polar residues" evidence="1">
    <location>
        <begin position="663"/>
        <end position="681"/>
    </location>
</feature>
<feature type="region of interest" description="Disordered" evidence="1">
    <location>
        <begin position="245"/>
        <end position="286"/>
    </location>
</feature>